<reference evidence="2" key="1">
    <citation type="journal article" date="2020" name="mSystems">
        <title>Genome- and Community-Level Interaction Insights into Carbon Utilization and Element Cycling Functions of Hydrothermarchaeota in Hydrothermal Sediment.</title>
        <authorList>
            <person name="Zhou Z."/>
            <person name="Liu Y."/>
            <person name="Xu W."/>
            <person name="Pan J."/>
            <person name="Luo Z.H."/>
            <person name="Li M."/>
        </authorList>
    </citation>
    <scope>NUCLEOTIDE SEQUENCE [LARGE SCALE GENOMIC DNA]</scope>
    <source>
        <strain evidence="2">SpSt-16</strain>
    </source>
</reference>
<sequence>MKASSTSVKSFKLGTLGLRGNAMDSYAVEVIYTHDHWLVLSEKRAKGLKIIDVLSVCGFGDSILHGSVARGDVTKDSDVDIAFLRPLSVGMVRACLEDRGFNVYDIRVVQPTPRHTPKVYIYLDPFEEQSVSIPLAELEPIEVEYYKFSGFVTRDDILANKRSKGVNKKLMLIVPTERGHIEMPVVGNEGYVSRVLGVPLEVVKDRVAALSRRVEEGHTGLFIDVSVPLFEELEHFIQRLCRENPYFRRAVARHGLCT</sequence>
<dbReference type="InterPro" id="IPR043519">
    <property type="entry name" value="NT_sf"/>
</dbReference>
<dbReference type="CDD" id="cd05403">
    <property type="entry name" value="NT_KNTase_like"/>
    <property type="match status" value="1"/>
</dbReference>
<proteinExistence type="predicted"/>
<gene>
    <name evidence="2" type="ORF">ENO77_01880</name>
</gene>
<dbReference type="InterPro" id="IPR009185">
    <property type="entry name" value="Nucleotidl_trans"/>
</dbReference>
<dbReference type="Gene3D" id="3.30.460.10">
    <property type="entry name" value="Beta Polymerase, domain 2"/>
    <property type="match status" value="1"/>
</dbReference>
<dbReference type="AlphaFoldDB" id="A0A7C2V923"/>
<dbReference type="InterPro" id="IPR002934">
    <property type="entry name" value="Polymerase_NTP_transf_dom"/>
</dbReference>
<evidence type="ECO:0000313" key="2">
    <source>
        <dbReference type="EMBL" id="HEW52910.1"/>
    </source>
</evidence>
<protein>
    <submittedName>
        <fullName evidence="2">DNA polymerase subunit beta</fullName>
    </submittedName>
</protein>
<comment type="caution">
    <text evidence="2">The sequence shown here is derived from an EMBL/GenBank/DDBJ whole genome shotgun (WGS) entry which is preliminary data.</text>
</comment>
<dbReference type="GO" id="GO:0016779">
    <property type="term" value="F:nucleotidyltransferase activity"/>
    <property type="evidence" value="ECO:0007669"/>
    <property type="project" value="InterPro"/>
</dbReference>
<evidence type="ECO:0000259" key="1">
    <source>
        <dbReference type="Pfam" id="PF01909"/>
    </source>
</evidence>
<dbReference type="Pfam" id="PF01909">
    <property type="entry name" value="NTP_transf_2"/>
    <property type="match status" value="1"/>
</dbReference>
<dbReference type="SUPFAM" id="SSF81301">
    <property type="entry name" value="Nucleotidyltransferase"/>
    <property type="match status" value="1"/>
</dbReference>
<dbReference type="PIRSF" id="PIRSF005928">
    <property type="entry name" value="Nucleotidltrnsf"/>
    <property type="match status" value="1"/>
</dbReference>
<name>A0A7C2V923_9CREN</name>
<dbReference type="EMBL" id="DSGT01000006">
    <property type="protein sequence ID" value="HEW52910.1"/>
    <property type="molecule type" value="Genomic_DNA"/>
</dbReference>
<organism evidence="2">
    <name type="scientific">Ignisphaera aggregans</name>
    <dbReference type="NCBI Taxonomy" id="334771"/>
    <lineage>
        <taxon>Archaea</taxon>
        <taxon>Thermoproteota</taxon>
        <taxon>Thermoprotei</taxon>
        <taxon>Desulfurococcales</taxon>
        <taxon>Desulfurococcaceae</taxon>
        <taxon>Ignisphaera</taxon>
    </lineage>
</organism>
<accession>A0A7C2V923</accession>
<feature type="domain" description="Polymerase nucleotidyl transferase" evidence="1">
    <location>
        <begin position="63"/>
        <end position="86"/>
    </location>
</feature>